<name>A0A917UJ00_9ACTN</name>
<evidence type="ECO:0000313" key="2">
    <source>
        <dbReference type="Proteomes" id="UP000657574"/>
    </source>
</evidence>
<sequence>MLAATRVADKVQGAMTREEALPIPGFNRLGVTEIQQRLHGLSQTELTVIEGYERAHARRPGILNAIRHLSAAEPWTGYDAMDPERITMHLHDVSDDVAWQVLEYERQHQHRQQIISAARTRIPT</sequence>
<gene>
    <name evidence="1" type="ORF">GCM10010121_085090</name>
</gene>
<protein>
    <submittedName>
        <fullName evidence="1">Uncharacterized protein</fullName>
    </submittedName>
</protein>
<dbReference type="Proteomes" id="UP000657574">
    <property type="component" value="Unassembled WGS sequence"/>
</dbReference>
<reference evidence="1" key="1">
    <citation type="journal article" date="2014" name="Int. J. Syst. Evol. Microbiol.">
        <title>Complete genome sequence of Corynebacterium casei LMG S-19264T (=DSM 44701T), isolated from a smear-ripened cheese.</title>
        <authorList>
            <consortium name="US DOE Joint Genome Institute (JGI-PGF)"/>
            <person name="Walter F."/>
            <person name="Albersmeier A."/>
            <person name="Kalinowski J."/>
            <person name="Ruckert C."/>
        </authorList>
    </citation>
    <scope>NUCLEOTIDE SEQUENCE</scope>
    <source>
        <strain evidence="1">JCM 3086</strain>
    </source>
</reference>
<keyword evidence="2" id="KW-1185">Reference proteome</keyword>
<accession>A0A917UJ00</accession>
<proteinExistence type="predicted"/>
<organism evidence="1 2">
    <name type="scientific">Streptomyces brasiliensis</name>
    <dbReference type="NCBI Taxonomy" id="1954"/>
    <lineage>
        <taxon>Bacteria</taxon>
        <taxon>Bacillati</taxon>
        <taxon>Actinomycetota</taxon>
        <taxon>Actinomycetes</taxon>
        <taxon>Kitasatosporales</taxon>
        <taxon>Streptomycetaceae</taxon>
        <taxon>Streptomyces</taxon>
    </lineage>
</organism>
<comment type="caution">
    <text evidence="1">The sequence shown here is derived from an EMBL/GenBank/DDBJ whole genome shotgun (WGS) entry which is preliminary data.</text>
</comment>
<evidence type="ECO:0000313" key="1">
    <source>
        <dbReference type="EMBL" id="GGJ61502.1"/>
    </source>
</evidence>
<reference evidence="1" key="2">
    <citation type="submission" date="2020-09" db="EMBL/GenBank/DDBJ databases">
        <authorList>
            <person name="Sun Q."/>
            <person name="Ohkuma M."/>
        </authorList>
    </citation>
    <scope>NUCLEOTIDE SEQUENCE</scope>
    <source>
        <strain evidence="1">JCM 3086</strain>
    </source>
</reference>
<dbReference type="AlphaFoldDB" id="A0A917UJ00"/>
<dbReference type="EMBL" id="BMQA01000068">
    <property type="protein sequence ID" value="GGJ61502.1"/>
    <property type="molecule type" value="Genomic_DNA"/>
</dbReference>